<evidence type="ECO:0000256" key="4">
    <source>
        <dbReference type="ARBA" id="ARBA00022801"/>
    </source>
</evidence>
<dbReference type="Gene3D" id="3.20.190.10">
    <property type="entry name" value="MutM-like, N-terminal"/>
    <property type="match status" value="1"/>
</dbReference>
<dbReference type="InterPro" id="IPR035937">
    <property type="entry name" value="FPG_N"/>
</dbReference>
<sequence length="310" mass="34454">MPEGDTLRRLADMLAARFVGQEVVGNLFRHPRYSTSDFTGATLTSVDSRGKHLLMRFSNGYTVHVHLRMTGAVYPRFPREIRAHRRKFEIEMTDGWIVAVDIPILGIMRTKDERHAVGHLGPDICGHYDHDLAIQQLSSAGDVPISQAMLDQRVVAGFGNIYAVETPFITGINPNTFVSSLSNVEALLSIGVGLIRTNARRGPQNTTGRNIHLTNHWVLSSEIRRCKVCGSDLVKRSGRETAWTRRTSWCEQCQPLTNTEVDLTRAAKLLAGHPCRKIVDLKTGKLLVPVNEPVVAAALRTNEGGMKRSR</sequence>
<gene>
    <name evidence="11" type="primary">mutM_1</name>
    <name evidence="11" type="ORF">Fuma_01885</name>
</gene>
<dbReference type="KEGG" id="fmr:Fuma_01885"/>
<evidence type="ECO:0000313" key="12">
    <source>
        <dbReference type="Proteomes" id="UP000187735"/>
    </source>
</evidence>
<dbReference type="STRING" id="1891926.Fuma_01885"/>
<dbReference type="InterPro" id="IPR015886">
    <property type="entry name" value="H2TH_FPG"/>
</dbReference>
<dbReference type="SUPFAM" id="SSF46946">
    <property type="entry name" value="S13-like H2TH domain"/>
    <property type="match status" value="1"/>
</dbReference>
<dbReference type="Proteomes" id="UP000187735">
    <property type="component" value="Chromosome"/>
</dbReference>
<organism evidence="11 12">
    <name type="scientific">Fuerstiella marisgermanici</name>
    <dbReference type="NCBI Taxonomy" id="1891926"/>
    <lineage>
        <taxon>Bacteria</taxon>
        <taxon>Pseudomonadati</taxon>
        <taxon>Planctomycetota</taxon>
        <taxon>Planctomycetia</taxon>
        <taxon>Planctomycetales</taxon>
        <taxon>Planctomycetaceae</taxon>
        <taxon>Fuerstiella</taxon>
    </lineage>
</organism>
<accession>A0A1P8WDW8</accession>
<evidence type="ECO:0000259" key="10">
    <source>
        <dbReference type="PROSITE" id="PS51068"/>
    </source>
</evidence>
<dbReference type="SUPFAM" id="SSF81624">
    <property type="entry name" value="N-terminal domain of MutM-like DNA repair proteins"/>
    <property type="match status" value="1"/>
</dbReference>
<dbReference type="PANTHER" id="PTHR42697">
    <property type="entry name" value="ENDONUCLEASE 8"/>
    <property type="match status" value="1"/>
</dbReference>
<dbReference type="GO" id="GO:0003684">
    <property type="term" value="F:damaged DNA binding"/>
    <property type="evidence" value="ECO:0007669"/>
    <property type="project" value="InterPro"/>
</dbReference>
<dbReference type="EMBL" id="CP017641">
    <property type="protein sequence ID" value="APZ92275.1"/>
    <property type="molecule type" value="Genomic_DNA"/>
</dbReference>
<evidence type="ECO:0000256" key="1">
    <source>
        <dbReference type="ARBA" id="ARBA00009409"/>
    </source>
</evidence>
<dbReference type="PROSITE" id="PS51068">
    <property type="entry name" value="FPG_CAT"/>
    <property type="match status" value="1"/>
</dbReference>
<evidence type="ECO:0000313" key="11">
    <source>
        <dbReference type="EMBL" id="APZ92275.1"/>
    </source>
</evidence>
<dbReference type="InterPro" id="IPR012319">
    <property type="entry name" value="FPG_cat"/>
</dbReference>
<dbReference type="GO" id="GO:0140078">
    <property type="term" value="F:class I DNA-(apurinic or apyrimidinic site) endonuclease activity"/>
    <property type="evidence" value="ECO:0007669"/>
    <property type="project" value="UniProtKB-EC"/>
</dbReference>
<keyword evidence="7" id="KW-0456">Lyase</keyword>
<proteinExistence type="inferred from homology"/>
<evidence type="ECO:0000256" key="9">
    <source>
        <dbReference type="ARBA" id="ARBA00023295"/>
    </source>
</evidence>
<dbReference type="PANTHER" id="PTHR42697:SF1">
    <property type="entry name" value="ENDONUCLEASE 8"/>
    <property type="match status" value="1"/>
</dbReference>
<dbReference type="RefSeq" id="WP_077023918.1">
    <property type="nucleotide sequence ID" value="NZ_CP017641.1"/>
</dbReference>
<reference evidence="11 12" key="1">
    <citation type="journal article" date="2016" name="Front. Microbiol.">
        <title>Fuerstia marisgermanicae gen. nov., sp. nov., an Unusual Member of the Phylum Planctomycetes from the German Wadden Sea.</title>
        <authorList>
            <person name="Kohn T."/>
            <person name="Heuer A."/>
            <person name="Jogler M."/>
            <person name="Vollmers J."/>
            <person name="Boedeker C."/>
            <person name="Bunk B."/>
            <person name="Rast P."/>
            <person name="Borchert D."/>
            <person name="Glockner I."/>
            <person name="Freese H.M."/>
            <person name="Klenk H.P."/>
            <person name="Overmann J."/>
            <person name="Kaster A.K."/>
            <person name="Rohde M."/>
            <person name="Wiegand S."/>
            <person name="Jogler C."/>
        </authorList>
    </citation>
    <scope>NUCLEOTIDE SEQUENCE [LARGE SCALE GENOMIC DNA]</scope>
    <source>
        <strain evidence="11 12">NH11</strain>
    </source>
</reference>
<dbReference type="SMART" id="SM00898">
    <property type="entry name" value="Fapy_DNA_glyco"/>
    <property type="match status" value="1"/>
</dbReference>
<comment type="similarity">
    <text evidence="1">Belongs to the FPG family.</text>
</comment>
<dbReference type="Pfam" id="PF06831">
    <property type="entry name" value="H2TH"/>
    <property type="match status" value="1"/>
</dbReference>
<dbReference type="EC" id="4.2.99.18" evidence="2"/>
<dbReference type="OrthoDB" id="9800855at2"/>
<evidence type="ECO:0000256" key="3">
    <source>
        <dbReference type="ARBA" id="ARBA00022763"/>
    </source>
</evidence>
<dbReference type="InterPro" id="IPR010979">
    <property type="entry name" value="Ribosomal_uS13-like_H2TH"/>
</dbReference>
<keyword evidence="12" id="KW-1185">Reference proteome</keyword>
<dbReference type="GO" id="GO:0006284">
    <property type="term" value="P:base-excision repair"/>
    <property type="evidence" value="ECO:0007669"/>
    <property type="project" value="InterPro"/>
</dbReference>
<keyword evidence="4 11" id="KW-0378">Hydrolase</keyword>
<keyword evidence="9 11" id="KW-0326">Glycosidase</keyword>
<dbReference type="Pfam" id="PF01149">
    <property type="entry name" value="Fapy_DNA_glyco"/>
    <property type="match status" value="1"/>
</dbReference>
<dbReference type="SMART" id="SM01232">
    <property type="entry name" value="H2TH"/>
    <property type="match status" value="1"/>
</dbReference>
<evidence type="ECO:0000256" key="6">
    <source>
        <dbReference type="ARBA" id="ARBA00023204"/>
    </source>
</evidence>
<dbReference type="GO" id="GO:0000703">
    <property type="term" value="F:oxidized pyrimidine nucleobase lesion DNA N-glycosylase activity"/>
    <property type="evidence" value="ECO:0007669"/>
    <property type="project" value="TreeGrafter"/>
</dbReference>
<keyword evidence="6" id="KW-0234">DNA repair</keyword>
<keyword evidence="5" id="KW-0238">DNA-binding</keyword>
<evidence type="ECO:0000256" key="7">
    <source>
        <dbReference type="ARBA" id="ARBA00023239"/>
    </source>
</evidence>
<name>A0A1P8WDW8_9PLAN</name>
<feature type="domain" description="Formamidopyrimidine-DNA glycosylase catalytic" evidence="10">
    <location>
        <begin position="2"/>
        <end position="89"/>
    </location>
</feature>
<evidence type="ECO:0000256" key="8">
    <source>
        <dbReference type="ARBA" id="ARBA00023268"/>
    </source>
</evidence>
<keyword evidence="8" id="KW-0511">Multifunctional enzyme</keyword>
<keyword evidence="3" id="KW-0227">DNA damage</keyword>
<protein>
    <recommendedName>
        <fullName evidence="2">DNA-(apurinic or apyrimidinic site) lyase</fullName>
        <ecNumber evidence="2">4.2.99.18</ecNumber>
    </recommendedName>
</protein>
<dbReference type="GO" id="GO:0008270">
    <property type="term" value="F:zinc ion binding"/>
    <property type="evidence" value="ECO:0007669"/>
    <property type="project" value="InterPro"/>
</dbReference>
<evidence type="ECO:0000256" key="2">
    <source>
        <dbReference type="ARBA" id="ARBA00012720"/>
    </source>
</evidence>
<dbReference type="AlphaFoldDB" id="A0A1P8WDW8"/>
<dbReference type="Gene3D" id="1.10.8.50">
    <property type="match status" value="1"/>
</dbReference>
<evidence type="ECO:0000256" key="5">
    <source>
        <dbReference type="ARBA" id="ARBA00023125"/>
    </source>
</evidence>